<dbReference type="GO" id="GO:0008897">
    <property type="term" value="F:holo-[acyl-carrier-protein] synthase activity"/>
    <property type="evidence" value="ECO:0007669"/>
    <property type="project" value="InterPro"/>
</dbReference>
<evidence type="ECO:0000256" key="2">
    <source>
        <dbReference type="ARBA" id="ARBA00022679"/>
    </source>
</evidence>
<dbReference type="InterPro" id="IPR050559">
    <property type="entry name" value="P-Pant_transferase_sf"/>
</dbReference>
<dbReference type="Proteomes" id="UP000266313">
    <property type="component" value="Chromosome"/>
</dbReference>
<dbReference type="PANTHER" id="PTHR12215">
    <property type="entry name" value="PHOSPHOPANTETHEINE TRANSFERASE"/>
    <property type="match status" value="1"/>
</dbReference>
<evidence type="ECO:0000256" key="1">
    <source>
        <dbReference type="ARBA" id="ARBA00010990"/>
    </source>
</evidence>
<dbReference type="GO" id="GO:0019878">
    <property type="term" value="P:lysine biosynthetic process via aminoadipic acid"/>
    <property type="evidence" value="ECO:0007669"/>
    <property type="project" value="TreeGrafter"/>
</dbReference>
<dbReference type="OrthoDB" id="9808281at2"/>
<sequence length="272" mass="30677">MITARPTSGEIHLCLCFYESINDESLLHAYRELISNDERQQMARFYFEKDRKRYLVTRALVRTVLSEYVTIDPKDLRFSANAYGKPFLAGDGNRVRSVSFNLSHTHGLILLGIAFPGAIGVDAEHTAIRAAPFDIVDKVFASPEIAALQALPPERRAERFFQLWTLKESYIKARGMGLSLPLDKFGFHFDREGRVTLSLQAELEDAADRWLFWQLRPSADYLVSICVEHDPAVSRRIVARRMIPLAGAEPCSLPVVVSSPAVWTDPGPEWAV</sequence>
<dbReference type="RefSeq" id="WP_119629416.1">
    <property type="nucleotide sequence ID" value="NZ_AP017928.1"/>
</dbReference>
<dbReference type="AlphaFoldDB" id="A0A250KQS7"/>
<dbReference type="InterPro" id="IPR037143">
    <property type="entry name" value="4-PPantetheinyl_Trfase_dom_sf"/>
</dbReference>
<comment type="similarity">
    <text evidence="1">Belongs to the P-Pant transferase superfamily. Gsp/Sfp/HetI/AcpT family.</text>
</comment>
<dbReference type="GO" id="GO:0000287">
    <property type="term" value="F:magnesium ion binding"/>
    <property type="evidence" value="ECO:0007669"/>
    <property type="project" value="InterPro"/>
</dbReference>
<dbReference type="EMBL" id="AP017928">
    <property type="protein sequence ID" value="BBA33892.1"/>
    <property type="molecule type" value="Genomic_DNA"/>
</dbReference>
<dbReference type="Gene3D" id="3.90.470.20">
    <property type="entry name" value="4'-phosphopantetheinyl transferase domain"/>
    <property type="match status" value="2"/>
</dbReference>
<feature type="domain" description="4'-phosphopantetheinyl transferase" evidence="3">
    <location>
        <begin position="118"/>
        <end position="226"/>
    </location>
</feature>
<protein>
    <submittedName>
        <fullName evidence="5">BatI</fullName>
    </submittedName>
</protein>
<name>A0A250KQS7_9GAMM</name>
<evidence type="ECO:0000259" key="3">
    <source>
        <dbReference type="Pfam" id="PF01648"/>
    </source>
</evidence>
<evidence type="ECO:0000259" key="4">
    <source>
        <dbReference type="Pfam" id="PF22624"/>
    </source>
</evidence>
<gene>
    <name evidence="5" type="ORF">sS8_1938</name>
</gene>
<dbReference type="InterPro" id="IPR008278">
    <property type="entry name" value="4-PPantetheinyl_Trfase_dom"/>
</dbReference>
<proteinExistence type="inferred from homology"/>
<feature type="domain" description="4'-phosphopantetheinyl transferase N-terminal" evidence="4">
    <location>
        <begin position="29"/>
        <end position="108"/>
    </location>
</feature>
<reference evidence="5 6" key="1">
    <citation type="submission" date="2016-12" db="EMBL/GenBank/DDBJ databases">
        <title>Genome sequencing of Methylocaldum marinum.</title>
        <authorList>
            <person name="Takeuchi M."/>
            <person name="Kamagata Y."/>
            <person name="Hiraoka S."/>
            <person name="Oshima K."/>
            <person name="Hattori M."/>
            <person name="Iwasaki W."/>
        </authorList>
    </citation>
    <scope>NUCLEOTIDE SEQUENCE [LARGE SCALE GENOMIC DNA]</scope>
    <source>
        <strain evidence="5 6">S8</strain>
    </source>
</reference>
<dbReference type="InterPro" id="IPR055066">
    <property type="entry name" value="AASDHPPT_N"/>
</dbReference>
<evidence type="ECO:0000313" key="6">
    <source>
        <dbReference type="Proteomes" id="UP000266313"/>
    </source>
</evidence>
<dbReference type="GO" id="GO:0005829">
    <property type="term" value="C:cytosol"/>
    <property type="evidence" value="ECO:0007669"/>
    <property type="project" value="TreeGrafter"/>
</dbReference>
<organism evidence="5 6">
    <name type="scientific">Methylocaldum marinum</name>
    <dbReference type="NCBI Taxonomy" id="1432792"/>
    <lineage>
        <taxon>Bacteria</taxon>
        <taxon>Pseudomonadati</taxon>
        <taxon>Pseudomonadota</taxon>
        <taxon>Gammaproteobacteria</taxon>
        <taxon>Methylococcales</taxon>
        <taxon>Methylococcaceae</taxon>
        <taxon>Methylocaldum</taxon>
    </lineage>
</organism>
<accession>A0A250KQS7</accession>
<dbReference type="Pfam" id="PF22624">
    <property type="entry name" value="AASDHPPT_N"/>
    <property type="match status" value="1"/>
</dbReference>
<evidence type="ECO:0000313" key="5">
    <source>
        <dbReference type="EMBL" id="BBA33892.1"/>
    </source>
</evidence>
<keyword evidence="6" id="KW-1185">Reference proteome</keyword>
<keyword evidence="2" id="KW-0808">Transferase</keyword>
<dbReference type="Pfam" id="PF01648">
    <property type="entry name" value="ACPS"/>
    <property type="match status" value="1"/>
</dbReference>
<dbReference type="KEGG" id="mmai:sS8_1938"/>
<dbReference type="SUPFAM" id="SSF56214">
    <property type="entry name" value="4'-phosphopantetheinyl transferase"/>
    <property type="match status" value="2"/>
</dbReference>
<dbReference type="PANTHER" id="PTHR12215:SF10">
    <property type="entry name" value="L-AMINOADIPATE-SEMIALDEHYDE DEHYDROGENASE-PHOSPHOPANTETHEINYL TRANSFERASE"/>
    <property type="match status" value="1"/>
</dbReference>